<evidence type="ECO:0000256" key="1">
    <source>
        <dbReference type="ARBA" id="ARBA00005836"/>
    </source>
</evidence>
<feature type="domain" description="Metalloprotease TldD/E C-terminal" evidence="3">
    <location>
        <begin position="236"/>
        <end position="467"/>
    </location>
</feature>
<dbReference type="STRING" id="1834516.BL253_25070"/>
<dbReference type="Pfam" id="PF01523">
    <property type="entry name" value="PmbA_TldD_1st"/>
    <property type="match status" value="1"/>
</dbReference>
<dbReference type="InterPro" id="IPR045569">
    <property type="entry name" value="Metalloprtase-TldD/E_C"/>
</dbReference>
<dbReference type="PANTHER" id="PTHR43666:SF1">
    <property type="entry name" value="CONSERVED PROTEIN"/>
    <property type="match status" value="1"/>
</dbReference>
<dbReference type="RefSeq" id="WP_076819785.1">
    <property type="nucleotide sequence ID" value="NZ_MOMC01000052.1"/>
</dbReference>
<name>A0A1V2I595_9ACTN</name>
<proteinExistence type="inferred from homology"/>
<evidence type="ECO:0000259" key="3">
    <source>
        <dbReference type="Pfam" id="PF19289"/>
    </source>
</evidence>
<dbReference type="Gene3D" id="3.30.2290.10">
    <property type="entry name" value="PmbA/TldD superfamily"/>
    <property type="match status" value="1"/>
</dbReference>
<dbReference type="PANTHER" id="PTHR43666">
    <property type="entry name" value="TLDD PROTEIN"/>
    <property type="match status" value="1"/>
</dbReference>
<evidence type="ECO:0000259" key="2">
    <source>
        <dbReference type="Pfam" id="PF01523"/>
    </source>
</evidence>
<dbReference type="InterPro" id="IPR036059">
    <property type="entry name" value="TldD/PmbA_sf"/>
</dbReference>
<reference evidence="5" key="1">
    <citation type="submission" date="2016-10" db="EMBL/GenBank/DDBJ databases">
        <title>Frankia sp. NRRL B-16386 Genome sequencing.</title>
        <authorList>
            <person name="Ghodhbane-Gtari F."/>
            <person name="Swanson E."/>
            <person name="Gueddou A."/>
            <person name="Hezbri K."/>
            <person name="Ktari K."/>
            <person name="Nouioui I."/>
            <person name="Morris K."/>
            <person name="Simpson S."/>
            <person name="Abebe-Akele F."/>
            <person name="Thomas K."/>
            <person name="Gtari M."/>
            <person name="Tisa L.S."/>
        </authorList>
    </citation>
    <scope>NUCLEOTIDE SEQUENCE [LARGE SCALE GENOMIC DNA]</scope>
    <source>
        <strain evidence="5">NRRL B-16386</strain>
    </source>
</reference>
<protein>
    <submittedName>
        <fullName evidence="4">Peptidase</fullName>
    </submittedName>
</protein>
<dbReference type="Pfam" id="PF19289">
    <property type="entry name" value="PmbA_TldD_3rd"/>
    <property type="match status" value="1"/>
</dbReference>
<dbReference type="OrthoDB" id="9763230at2"/>
<feature type="domain" description="Metalloprotease TldD/E N-terminal" evidence="2">
    <location>
        <begin position="22"/>
        <end position="93"/>
    </location>
</feature>
<evidence type="ECO:0000313" key="4">
    <source>
        <dbReference type="EMBL" id="ONH26211.1"/>
    </source>
</evidence>
<comment type="caution">
    <text evidence="4">The sequence shown here is derived from an EMBL/GenBank/DDBJ whole genome shotgun (WGS) entry which is preliminary data.</text>
</comment>
<dbReference type="InterPro" id="IPR002510">
    <property type="entry name" value="Metalloprtase-TldD/E_N"/>
</dbReference>
<evidence type="ECO:0000313" key="5">
    <source>
        <dbReference type="Proteomes" id="UP000188929"/>
    </source>
</evidence>
<keyword evidence="5" id="KW-1185">Reference proteome</keyword>
<organism evidence="4 5">
    <name type="scientific">Pseudofrankia asymbiotica</name>
    <dbReference type="NCBI Taxonomy" id="1834516"/>
    <lineage>
        <taxon>Bacteria</taxon>
        <taxon>Bacillati</taxon>
        <taxon>Actinomycetota</taxon>
        <taxon>Actinomycetes</taxon>
        <taxon>Frankiales</taxon>
        <taxon>Frankiaceae</taxon>
        <taxon>Pseudofrankia</taxon>
    </lineage>
</organism>
<comment type="similarity">
    <text evidence="1">Belongs to the peptidase U62 family.</text>
</comment>
<dbReference type="InterPro" id="IPR035068">
    <property type="entry name" value="TldD/PmbA_N"/>
</dbReference>
<dbReference type="SUPFAM" id="SSF111283">
    <property type="entry name" value="Putative modulator of DNA gyrase, PmbA/TldD"/>
    <property type="match status" value="1"/>
</dbReference>
<dbReference type="GO" id="GO:0008237">
    <property type="term" value="F:metallopeptidase activity"/>
    <property type="evidence" value="ECO:0007669"/>
    <property type="project" value="InterPro"/>
</dbReference>
<dbReference type="Proteomes" id="UP000188929">
    <property type="component" value="Unassembled WGS sequence"/>
</dbReference>
<dbReference type="AlphaFoldDB" id="A0A1V2I595"/>
<dbReference type="GO" id="GO:0006508">
    <property type="term" value="P:proteolysis"/>
    <property type="evidence" value="ECO:0007669"/>
    <property type="project" value="InterPro"/>
</dbReference>
<gene>
    <name evidence="4" type="ORF">BL253_25070</name>
</gene>
<dbReference type="EMBL" id="MOMC01000052">
    <property type="protein sequence ID" value="ONH26211.1"/>
    <property type="molecule type" value="Genomic_DNA"/>
</dbReference>
<sequence length="473" mass="50126">MTEASHEIVERALAASRADGCVVIASESSNVNLRWANNTLTTNGATRDRSVTVISVVGRSFGVRSVSSIDSGLAGGVAVDKLAELVRASEAAAKDSDEAEDYAELLAPGQPGAAVARPGDGAFDEPARHTSTAVFSAFAADLGEALRAARMEDRALYGFAEHDLTTTWLGTSTGLRLRHSQPTGSVEWNAKNGQPGGSVWHGQSTHDFTDVDVAATDAELRRRLGWCARSVELPAGRYETLLPPSAVSDLILDAYWSAAGRDAAEGRTVFSRAGGGTRLGEAFGPSGLRLFSDPADPELSCEPFVSSGHSSATSSVFDNGLTLGRTDWFEDGKLAALVHTRASARAAGTTATPFVDNLTMDGGGTATLDEMVASTRRGLLLTCLWYIREVDPEVLLLTGLTRDGVYLVENGEVVGVVNNFRFNESPVSLLGRIAEIGATTRTLGREWADWFKLSRMPALRIPDFNMSSVSPAS</sequence>
<accession>A0A1V2I595</accession>